<reference evidence="24 25" key="2">
    <citation type="submission" date="2015-05" db="EMBL/GenBank/DDBJ databases">
        <authorList>
            <person name="Morales-Cruz A."/>
            <person name="Amrine K.C."/>
            <person name="Cantu D."/>
        </authorList>
    </citation>
    <scope>NUCLEOTIDE SEQUENCE [LARGE SCALE GENOMIC DNA]</scope>
    <source>
        <strain evidence="24">UCRPC4</strain>
    </source>
</reference>
<keyword evidence="13" id="KW-0472">Membrane</keyword>
<accession>A0A0G2GRE2</accession>
<keyword evidence="12 24" id="KW-0378">Hydrolase</keyword>
<evidence type="ECO:0000256" key="16">
    <source>
        <dbReference type="ARBA" id="ARBA00023288"/>
    </source>
</evidence>
<name>A0A0G2GRE2_PHACM</name>
<dbReference type="GO" id="GO:0009986">
    <property type="term" value="C:cell surface"/>
    <property type="evidence" value="ECO:0007669"/>
    <property type="project" value="TreeGrafter"/>
</dbReference>
<dbReference type="GO" id="GO:0098552">
    <property type="term" value="C:side of membrane"/>
    <property type="evidence" value="ECO:0007669"/>
    <property type="project" value="UniProtKB-KW"/>
</dbReference>
<evidence type="ECO:0000256" key="7">
    <source>
        <dbReference type="ARBA" id="ARBA00022475"/>
    </source>
</evidence>
<comment type="function">
    <text evidence="19">Glucanases play a role in cell expansion during growth, in cell-cell fusion during mating, and in spore release during sporulation. This enzyme may be involved in beta-glucan degradation and also function biosynthetically as a transglycosylase.</text>
</comment>
<dbReference type="InterPro" id="IPR000490">
    <property type="entry name" value="Glyco_hydro_17"/>
</dbReference>
<evidence type="ECO:0000256" key="19">
    <source>
        <dbReference type="ARBA" id="ARBA00025152"/>
    </source>
</evidence>
<dbReference type="GO" id="GO:0071555">
    <property type="term" value="P:cell wall organization"/>
    <property type="evidence" value="ECO:0007669"/>
    <property type="project" value="UniProtKB-KW"/>
</dbReference>
<evidence type="ECO:0000256" key="23">
    <source>
        <dbReference type="SAM" id="SignalP"/>
    </source>
</evidence>
<comment type="caution">
    <text evidence="24">The sequence shown here is derived from an EMBL/GenBank/DDBJ whole genome shotgun (WGS) entry which is preliminary data.</text>
</comment>
<keyword evidence="10" id="KW-0336">GPI-anchor</keyword>
<evidence type="ECO:0000256" key="22">
    <source>
        <dbReference type="RuleBase" id="RU004335"/>
    </source>
</evidence>
<keyword evidence="15" id="KW-0119">Carbohydrate metabolism</keyword>
<dbReference type="GO" id="GO:0009277">
    <property type="term" value="C:fungal-type cell wall"/>
    <property type="evidence" value="ECO:0007669"/>
    <property type="project" value="TreeGrafter"/>
</dbReference>
<keyword evidence="18" id="KW-0624">Polysaccharide degradation</keyword>
<dbReference type="GO" id="GO:0005886">
    <property type="term" value="C:plasma membrane"/>
    <property type="evidence" value="ECO:0007669"/>
    <property type="project" value="UniProtKB-SubCell"/>
</dbReference>
<evidence type="ECO:0000256" key="3">
    <source>
        <dbReference type="ARBA" id="ARBA00004609"/>
    </source>
</evidence>
<proteinExistence type="inferred from homology"/>
<keyword evidence="25" id="KW-1185">Reference proteome</keyword>
<feature type="chain" id="PRO_5002544988" description="Probable glucan endo-1,3-beta-glucosidase eglC" evidence="23">
    <location>
        <begin position="21"/>
        <end position="298"/>
    </location>
</feature>
<dbReference type="GO" id="GO:0000272">
    <property type="term" value="P:polysaccharide catabolic process"/>
    <property type="evidence" value="ECO:0007669"/>
    <property type="project" value="UniProtKB-KW"/>
</dbReference>
<dbReference type="PANTHER" id="PTHR16631:SF13">
    <property type="entry name" value="GLUCAN ENDO-1,3-BETA-GLUCOSIDASE EGLC-RELATED"/>
    <property type="match status" value="1"/>
</dbReference>
<evidence type="ECO:0000256" key="17">
    <source>
        <dbReference type="ARBA" id="ARBA00023316"/>
    </source>
</evidence>
<evidence type="ECO:0000256" key="20">
    <source>
        <dbReference type="ARBA" id="ARBA00032134"/>
    </source>
</evidence>
<dbReference type="InterPro" id="IPR050732">
    <property type="entry name" value="Beta-glucan_modifiers"/>
</dbReference>
<evidence type="ECO:0000256" key="15">
    <source>
        <dbReference type="ARBA" id="ARBA00023277"/>
    </source>
</evidence>
<sequence>MHFIITASALLLSILPSSLAYYTGFNIAANKPDGSCRSQSEWESAFTQQRNMPQGFATVRLYASSDCDTLANAVPAALATDTYILAGVWTEDSSHYEAEKQALLNAINTYGYSWLIGVSVGSEDLYRSQSQNTGETTPSTLAQQIYDVRGMLTTVGISSGSIPIGHVDTWTAWVDSQNTEVIAACDFVGTDGYPYWQSTSISDAATTFWDSVNDVRSAVDAAHPGIWVWITETGWPVSGDAEGAATPSTENLQSYWKSVGCQAFDSAHTFWYTLDDWNASPSFGVIGEDGEALIDFTC</sequence>
<dbReference type="PANTHER" id="PTHR16631">
    <property type="entry name" value="GLUCAN 1,3-BETA-GLUCOSIDASE"/>
    <property type="match status" value="1"/>
</dbReference>
<evidence type="ECO:0000256" key="8">
    <source>
        <dbReference type="ARBA" id="ARBA00022512"/>
    </source>
</evidence>
<comment type="catalytic activity">
    <reaction evidence="1">
        <text>Hydrolysis of (1-&gt;3)-beta-D-glucosidic linkages in (1-&gt;3)-beta-D-glucans.</text>
        <dbReference type="EC" id="3.2.1.39"/>
    </reaction>
</comment>
<evidence type="ECO:0000313" key="25">
    <source>
        <dbReference type="Proteomes" id="UP000053317"/>
    </source>
</evidence>
<dbReference type="SUPFAM" id="SSF51445">
    <property type="entry name" value="(Trans)glycosidases"/>
    <property type="match status" value="1"/>
</dbReference>
<keyword evidence="14" id="KW-0325">Glycoprotein</keyword>
<evidence type="ECO:0000256" key="14">
    <source>
        <dbReference type="ARBA" id="ARBA00023180"/>
    </source>
</evidence>
<evidence type="ECO:0000256" key="18">
    <source>
        <dbReference type="ARBA" id="ARBA00023326"/>
    </source>
</evidence>
<dbReference type="OrthoDB" id="77201at2759"/>
<organism evidence="24 25">
    <name type="scientific">Phaeomoniella chlamydospora</name>
    <name type="common">Phaeoacremonium chlamydosporum</name>
    <dbReference type="NCBI Taxonomy" id="158046"/>
    <lineage>
        <taxon>Eukaryota</taxon>
        <taxon>Fungi</taxon>
        <taxon>Dikarya</taxon>
        <taxon>Ascomycota</taxon>
        <taxon>Pezizomycotina</taxon>
        <taxon>Eurotiomycetes</taxon>
        <taxon>Chaetothyriomycetidae</taxon>
        <taxon>Phaeomoniellales</taxon>
        <taxon>Phaeomoniellaceae</taxon>
        <taxon>Phaeomoniella</taxon>
    </lineage>
</organism>
<evidence type="ECO:0000256" key="11">
    <source>
        <dbReference type="ARBA" id="ARBA00022729"/>
    </source>
</evidence>
<reference evidence="24 25" key="1">
    <citation type="submission" date="2015-05" db="EMBL/GenBank/DDBJ databases">
        <title>Distinctive expansion of gene families associated with plant cell wall degradation and secondary metabolism in the genomes of grapevine trunk pathogens.</title>
        <authorList>
            <person name="Lawrence D.P."/>
            <person name="Travadon R."/>
            <person name="Rolshausen P.E."/>
            <person name="Baumgartner K."/>
        </authorList>
    </citation>
    <scope>NUCLEOTIDE SEQUENCE [LARGE SCALE GENOMIC DNA]</scope>
    <source>
        <strain evidence="24">UCRPC4</strain>
    </source>
</reference>
<dbReference type="Pfam" id="PF00332">
    <property type="entry name" value="Glyco_hydro_17"/>
    <property type="match status" value="1"/>
</dbReference>
<evidence type="ECO:0000256" key="1">
    <source>
        <dbReference type="ARBA" id="ARBA00000382"/>
    </source>
</evidence>
<dbReference type="GO" id="GO:0005576">
    <property type="term" value="C:extracellular region"/>
    <property type="evidence" value="ECO:0007669"/>
    <property type="project" value="TreeGrafter"/>
</dbReference>
<comment type="similarity">
    <text evidence="4 22">Belongs to the glycosyl hydrolase 17 family.</text>
</comment>
<protein>
    <recommendedName>
        <fullName evidence="6">Probable glucan endo-1,3-beta-glucosidase eglC</fullName>
        <ecNumber evidence="5">3.2.1.39</ecNumber>
    </recommendedName>
    <alternativeName>
        <fullName evidence="20">Endo-1,3-beta-glucanase eglC</fullName>
    </alternativeName>
    <alternativeName>
        <fullName evidence="21">Laminarinase eglC</fullName>
    </alternativeName>
</protein>
<evidence type="ECO:0000256" key="10">
    <source>
        <dbReference type="ARBA" id="ARBA00022622"/>
    </source>
</evidence>
<dbReference type="InterPro" id="IPR017853">
    <property type="entry name" value="GH"/>
</dbReference>
<keyword evidence="8" id="KW-0134">Cell wall</keyword>
<keyword evidence="11 23" id="KW-0732">Signal</keyword>
<keyword evidence="17" id="KW-0961">Cell wall biogenesis/degradation</keyword>
<evidence type="ECO:0000256" key="6">
    <source>
        <dbReference type="ARBA" id="ARBA00019762"/>
    </source>
</evidence>
<dbReference type="GO" id="GO:0042973">
    <property type="term" value="F:glucan endo-1,3-beta-D-glucosidase activity"/>
    <property type="evidence" value="ECO:0007669"/>
    <property type="project" value="UniProtKB-EC"/>
</dbReference>
<dbReference type="EC" id="3.2.1.39" evidence="5"/>
<dbReference type="Proteomes" id="UP000053317">
    <property type="component" value="Unassembled WGS sequence"/>
</dbReference>
<feature type="signal peptide" evidence="23">
    <location>
        <begin position="1"/>
        <end position="20"/>
    </location>
</feature>
<dbReference type="Gene3D" id="3.20.20.80">
    <property type="entry name" value="Glycosidases"/>
    <property type="match status" value="1"/>
</dbReference>
<evidence type="ECO:0000256" key="9">
    <source>
        <dbReference type="ARBA" id="ARBA00022525"/>
    </source>
</evidence>
<evidence type="ECO:0000256" key="2">
    <source>
        <dbReference type="ARBA" id="ARBA00004191"/>
    </source>
</evidence>
<keyword evidence="16" id="KW-0449">Lipoprotein</keyword>
<keyword evidence="9" id="KW-0964">Secreted</keyword>
<evidence type="ECO:0000256" key="13">
    <source>
        <dbReference type="ARBA" id="ARBA00023136"/>
    </source>
</evidence>
<keyword evidence="7" id="KW-1003">Cell membrane</keyword>
<evidence type="ECO:0000256" key="5">
    <source>
        <dbReference type="ARBA" id="ARBA00012780"/>
    </source>
</evidence>
<dbReference type="EMBL" id="LCWF01000038">
    <property type="protein sequence ID" value="KKY25888.1"/>
    <property type="molecule type" value="Genomic_DNA"/>
</dbReference>
<evidence type="ECO:0000256" key="21">
    <source>
        <dbReference type="ARBA" id="ARBA00032906"/>
    </source>
</evidence>
<evidence type="ECO:0000313" key="24">
    <source>
        <dbReference type="EMBL" id="KKY25888.1"/>
    </source>
</evidence>
<evidence type="ECO:0000256" key="4">
    <source>
        <dbReference type="ARBA" id="ARBA00008773"/>
    </source>
</evidence>
<evidence type="ECO:0000256" key="12">
    <source>
        <dbReference type="ARBA" id="ARBA00022801"/>
    </source>
</evidence>
<dbReference type="AlphaFoldDB" id="A0A0G2GRE2"/>
<comment type="subcellular location">
    <subcellularLocation>
        <location evidence="3">Cell membrane</location>
        <topology evidence="3">Lipid-anchor</topology>
        <topology evidence="3">GPI-anchor</topology>
    </subcellularLocation>
    <subcellularLocation>
        <location evidence="2">Secreted</location>
        <location evidence="2">Cell wall</location>
    </subcellularLocation>
</comment>
<gene>
    <name evidence="24" type="ORF">UCRPC4_g01579</name>
</gene>